<dbReference type="NCBIfam" id="TIGR01039">
    <property type="entry name" value="atpD"/>
    <property type="match status" value="1"/>
</dbReference>
<comment type="caution">
    <text evidence="12">The sequence shown here is derived from an EMBL/GenBank/DDBJ whole genome shotgun (WGS) entry which is preliminary data.</text>
</comment>
<organism evidence="12 13">
    <name type="scientific">candidate division WWE3 bacterium</name>
    <dbReference type="NCBI Taxonomy" id="2053526"/>
    <lineage>
        <taxon>Bacteria</taxon>
        <taxon>Katanobacteria</taxon>
    </lineage>
</organism>
<evidence type="ECO:0000256" key="7">
    <source>
        <dbReference type="ARBA" id="ARBA00023065"/>
    </source>
</evidence>
<evidence type="ECO:0000256" key="5">
    <source>
        <dbReference type="ARBA" id="ARBA00022840"/>
    </source>
</evidence>
<dbReference type="AlphaFoldDB" id="A0A955LJC0"/>
<keyword evidence="9" id="KW-0139">CF(1)</keyword>
<dbReference type="Gene3D" id="2.40.10.170">
    <property type="match status" value="1"/>
</dbReference>
<keyword evidence="4" id="KW-0547">Nucleotide-binding</keyword>
<gene>
    <name evidence="12" type="ORF">KC614_01100</name>
</gene>
<evidence type="ECO:0000256" key="8">
    <source>
        <dbReference type="ARBA" id="ARBA00023136"/>
    </source>
</evidence>
<dbReference type="CDD" id="cd18110">
    <property type="entry name" value="ATP-synt_F1_beta_C"/>
    <property type="match status" value="1"/>
</dbReference>
<dbReference type="Gene3D" id="3.40.50.300">
    <property type="entry name" value="P-loop containing nucleotide triphosphate hydrolases"/>
    <property type="match status" value="1"/>
</dbReference>
<dbReference type="InterPro" id="IPR024034">
    <property type="entry name" value="ATPase_F1/V1_b/a_C"/>
</dbReference>
<comment type="subcellular location">
    <subcellularLocation>
        <location evidence="1">Membrane</location>
    </subcellularLocation>
</comment>
<evidence type="ECO:0000256" key="9">
    <source>
        <dbReference type="ARBA" id="ARBA00023196"/>
    </source>
</evidence>
<dbReference type="InterPro" id="IPR027417">
    <property type="entry name" value="P-loop_NTPase"/>
</dbReference>
<evidence type="ECO:0000313" key="12">
    <source>
        <dbReference type="EMBL" id="MCA9391787.1"/>
    </source>
</evidence>
<dbReference type="InterPro" id="IPR000194">
    <property type="entry name" value="ATPase_F1/V1/A1_a/bsu_nucl-bd"/>
</dbReference>
<sequence length="459" mass="50395">MQNTFIGTIEKMVGGVAEVSVTTDLPPIHSVLATIDAQDLFEVVEWVDGNKVRAILLNNSTELERGSKVYLHASELSVKVSEDIVGRMFDLFGNAIDGNSFKPTDSLPVYSFGYEPTTTSSNKPKKKGQILSTGIKVIDLLVPFRKGDTIGLFGGGGVGKTVLLTELIHNIALKDHGFSIFAGIGERIREGNELYLNLKRLGVLKNTALYFGEMDKSPGARSRVGLSAISAANYLRTKTEKDVLFFVDNIFRYAMAGMEMGGVLGKVPSELGYQPTLSGELALIEERIRTTKQGSITSVQAVYVPADDLTDPAVVSIFSYLDSSLVLSRSVAEKGIYPAVDVLRSDSIALDPEVVGQRHYDVATRVKEMFQRYDELSHIIAILGIDELSQADRAIAKRAERLQRFLTQPFFVAESFSDKKGAWVPVDKTLEGCERIMRGEFDGVELDKLYMIGSLDNVE</sequence>
<reference evidence="12" key="1">
    <citation type="submission" date="2020-04" db="EMBL/GenBank/DDBJ databases">
        <authorList>
            <person name="Zhang T."/>
        </authorList>
    </citation>
    <scope>NUCLEOTIDE SEQUENCE</scope>
    <source>
        <strain evidence="12">HKST-UBA03</strain>
    </source>
</reference>
<dbReference type="SUPFAM" id="SSF50615">
    <property type="entry name" value="N-terminal domain of alpha and beta subunits of F1 ATP synthase"/>
    <property type="match status" value="1"/>
</dbReference>
<dbReference type="SUPFAM" id="SSF47917">
    <property type="entry name" value="C-terminal domain of alpha and beta subunits of F1 ATP synthase"/>
    <property type="match status" value="1"/>
</dbReference>
<evidence type="ECO:0000256" key="2">
    <source>
        <dbReference type="ARBA" id="ARBA00008936"/>
    </source>
</evidence>
<proteinExistence type="inferred from homology"/>
<dbReference type="Gene3D" id="1.10.1140.10">
    <property type="entry name" value="Bovine Mitochondrial F1-atpase, Atp Synthase Beta Chain, Chain D, domain 3"/>
    <property type="match status" value="1"/>
</dbReference>
<feature type="domain" description="AAA+ ATPase" evidence="11">
    <location>
        <begin position="146"/>
        <end position="331"/>
    </location>
</feature>
<dbReference type="InterPro" id="IPR003593">
    <property type="entry name" value="AAA+_ATPase"/>
</dbReference>
<dbReference type="Proteomes" id="UP000751518">
    <property type="component" value="Unassembled WGS sequence"/>
</dbReference>
<dbReference type="GO" id="GO:0045259">
    <property type="term" value="C:proton-transporting ATP synthase complex"/>
    <property type="evidence" value="ECO:0007669"/>
    <property type="project" value="UniProtKB-KW"/>
</dbReference>
<name>A0A955LJC0_UNCKA</name>
<dbReference type="GO" id="GO:0046933">
    <property type="term" value="F:proton-transporting ATP synthase activity, rotational mechanism"/>
    <property type="evidence" value="ECO:0007669"/>
    <property type="project" value="InterPro"/>
</dbReference>
<dbReference type="SMART" id="SM00382">
    <property type="entry name" value="AAA"/>
    <property type="match status" value="1"/>
</dbReference>
<reference evidence="12" key="2">
    <citation type="journal article" date="2021" name="Microbiome">
        <title>Successional dynamics and alternative stable states in a saline activated sludge microbial community over 9 years.</title>
        <authorList>
            <person name="Wang Y."/>
            <person name="Ye J."/>
            <person name="Ju F."/>
            <person name="Liu L."/>
            <person name="Boyd J.A."/>
            <person name="Deng Y."/>
            <person name="Parks D.H."/>
            <person name="Jiang X."/>
            <person name="Yin X."/>
            <person name="Woodcroft B.J."/>
            <person name="Tyson G.W."/>
            <person name="Hugenholtz P."/>
            <person name="Polz M.F."/>
            <person name="Zhang T."/>
        </authorList>
    </citation>
    <scope>NUCLEOTIDE SEQUENCE</scope>
    <source>
        <strain evidence="12">HKST-UBA03</strain>
    </source>
</reference>
<dbReference type="InterPro" id="IPR055190">
    <property type="entry name" value="ATP-synt_VA_C"/>
</dbReference>
<evidence type="ECO:0000259" key="11">
    <source>
        <dbReference type="SMART" id="SM00382"/>
    </source>
</evidence>
<keyword evidence="3" id="KW-0813">Transport</keyword>
<comment type="similarity">
    <text evidence="2">Belongs to the ATPase alpha/beta chains family.</text>
</comment>
<evidence type="ECO:0000256" key="1">
    <source>
        <dbReference type="ARBA" id="ARBA00004370"/>
    </source>
</evidence>
<evidence type="ECO:0000256" key="4">
    <source>
        <dbReference type="ARBA" id="ARBA00022741"/>
    </source>
</evidence>
<keyword evidence="10" id="KW-0066">ATP synthesis</keyword>
<evidence type="ECO:0000256" key="3">
    <source>
        <dbReference type="ARBA" id="ARBA00022448"/>
    </source>
</evidence>
<evidence type="ECO:0000256" key="10">
    <source>
        <dbReference type="ARBA" id="ARBA00023310"/>
    </source>
</evidence>
<dbReference type="InterPro" id="IPR050053">
    <property type="entry name" value="ATPase_alpha/beta_chains"/>
</dbReference>
<dbReference type="InterPro" id="IPR036121">
    <property type="entry name" value="ATPase_F1/V1/A1_a/bsu_N_sf"/>
</dbReference>
<dbReference type="EMBL" id="JAGQKZ010000005">
    <property type="protein sequence ID" value="MCA9391787.1"/>
    <property type="molecule type" value="Genomic_DNA"/>
</dbReference>
<keyword evidence="6" id="KW-1278">Translocase</keyword>
<keyword evidence="7" id="KW-0406">Ion transport</keyword>
<dbReference type="PANTHER" id="PTHR15184:SF71">
    <property type="entry name" value="ATP SYNTHASE SUBUNIT BETA, MITOCHONDRIAL"/>
    <property type="match status" value="1"/>
</dbReference>
<dbReference type="SUPFAM" id="SSF52540">
    <property type="entry name" value="P-loop containing nucleoside triphosphate hydrolases"/>
    <property type="match status" value="1"/>
</dbReference>
<keyword evidence="5" id="KW-0067">ATP-binding</keyword>
<protein>
    <submittedName>
        <fullName evidence="12">F0F1 ATP synthase subunit beta</fullName>
    </submittedName>
</protein>
<keyword evidence="8" id="KW-0472">Membrane</keyword>
<dbReference type="InterPro" id="IPR005722">
    <property type="entry name" value="ATP_synth_F1_bsu"/>
</dbReference>
<evidence type="ECO:0000256" key="6">
    <source>
        <dbReference type="ARBA" id="ARBA00022967"/>
    </source>
</evidence>
<dbReference type="Pfam" id="PF22919">
    <property type="entry name" value="ATP-synt_VA_C"/>
    <property type="match status" value="1"/>
</dbReference>
<dbReference type="GO" id="GO:0005524">
    <property type="term" value="F:ATP binding"/>
    <property type="evidence" value="ECO:0007669"/>
    <property type="project" value="UniProtKB-KW"/>
</dbReference>
<accession>A0A955LJC0</accession>
<evidence type="ECO:0000313" key="13">
    <source>
        <dbReference type="Proteomes" id="UP000751518"/>
    </source>
</evidence>
<dbReference type="PANTHER" id="PTHR15184">
    <property type="entry name" value="ATP SYNTHASE"/>
    <property type="match status" value="1"/>
</dbReference>
<dbReference type="Pfam" id="PF00006">
    <property type="entry name" value="ATP-synt_ab"/>
    <property type="match status" value="1"/>
</dbReference>